<dbReference type="EMBL" id="CP021112">
    <property type="protein sequence ID" value="ARQ00499.1"/>
    <property type="molecule type" value="Genomic_DNA"/>
</dbReference>
<dbReference type="STRING" id="1235591.CAK95_16505"/>
<accession>A0A1W6ZSU5</accession>
<dbReference type="Proteomes" id="UP000194137">
    <property type="component" value="Chromosome"/>
</dbReference>
<dbReference type="InterPro" id="IPR029063">
    <property type="entry name" value="SAM-dependent_MTases_sf"/>
</dbReference>
<organism evidence="2 3">
    <name type="scientific">Pseudorhodoplanes sinuspersici</name>
    <dbReference type="NCBI Taxonomy" id="1235591"/>
    <lineage>
        <taxon>Bacteria</taxon>
        <taxon>Pseudomonadati</taxon>
        <taxon>Pseudomonadota</taxon>
        <taxon>Alphaproteobacteria</taxon>
        <taxon>Hyphomicrobiales</taxon>
        <taxon>Pseudorhodoplanes</taxon>
    </lineage>
</organism>
<dbReference type="KEGG" id="psin:CAK95_16505"/>
<dbReference type="Pfam" id="PF13847">
    <property type="entry name" value="Methyltransf_31"/>
    <property type="match status" value="1"/>
</dbReference>
<dbReference type="RefSeq" id="WP_086088897.1">
    <property type="nucleotide sequence ID" value="NZ_CP021112.1"/>
</dbReference>
<dbReference type="OrthoDB" id="281208at2"/>
<dbReference type="GO" id="GO:0016279">
    <property type="term" value="F:protein-lysine N-methyltransferase activity"/>
    <property type="evidence" value="ECO:0007669"/>
    <property type="project" value="InterPro"/>
</dbReference>
<dbReference type="SUPFAM" id="SSF53335">
    <property type="entry name" value="S-adenosyl-L-methionine-dependent methyltransferases"/>
    <property type="match status" value="1"/>
</dbReference>
<dbReference type="InterPro" id="IPR026170">
    <property type="entry name" value="FAM173A/B"/>
</dbReference>
<dbReference type="AlphaFoldDB" id="A0A1W6ZSU5"/>
<name>A0A1W6ZSU5_9HYPH</name>
<gene>
    <name evidence="2" type="ORF">CAK95_16505</name>
</gene>
<evidence type="ECO:0000313" key="2">
    <source>
        <dbReference type="EMBL" id="ARQ00499.1"/>
    </source>
</evidence>
<dbReference type="PANTHER" id="PTHR13610:SF11">
    <property type="entry name" value="METHYLTRANSFERASE DOMAIN-CONTAINING PROTEIN"/>
    <property type="match status" value="1"/>
</dbReference>
<dbReference type="InterPro" id="IPR025714">
    <property type="entry name" value="Methyltranfer_dom"/>
</dbReference>
<reference evidence="2 3" key="1">
    <citation type="submission" date="2017-05" db="EMBL/GenBank/DDBJ databases">
        <title>Full genome sequence of Pseudorhodoplanes sinuspersici.</title>
        <authorList>
            <person name="Dastgheib S.M.M."/>
            <person name="Shavandi M."/>
            <person name="Tirandaz H."/>
        </authorList>
    </citation>
    <scope>NUCLEOTIDE SEQUENCE [LARGE SCALE GENOMIC DNA]</scope>
    <source>
        <strain evidence="2 3">RIPI110</strain>
    </source>
</reference>
<dbReference type="PANTHER" id="PTHR13610">
    <property type="entry name" value="METHYLTRANSFERASE DOMAIN-CONTAINING PROTEIN"/>
    <property type="match status" value="1"/>
</dbReference>
<feature type="domain" description="Methyltransferase" evidence="1">
    <location>
        <begin position="57"/>
        <end position="169"/>
    </location>
</feature>
<evidence type="ECO:0000259" key="1">
    <source>
        <dbReference type="Pfam" id="PF13847"/>
    </source>
</evidence>
<keyword evidence="3" id="KW-1185">Reference proteome</keyword>
<evidence type="ECO:0000313" key="3">
    <source>
        <dbReference type="Proteomes" id="UP000194137"/>
    </source>
</evidence>
<dbReference type="Gene3D" id="3.40.50.150">
    <property type="entry name" value="Vaccinia Virus protein VP39"/>
    <property type="match status" value="1"/>
</dbReference>
<proteinExistence type="predicted"/>
<sequence length="258" mass="28502">MASRFAVLRPTFYALTLVAGLTAGAVYAQQEPRLDVIYVPTPQQVVDRMLQLADVKQGDYMIDFGCGDGRMVVTAAKRGARGYGVDINPQRIKEANENAKAAGVTDKVEFKIANLFEEDLSKADVMAMYLLTDINLRLRPKILDTMKPGSRIVSHAFDMGDWKPEVHENVDGRNVYFWIVPAKVNGTWQFDGPNKMKVTLDQKYQFFTGKAEMDGKSVDITDGKLTGADISFTINGQTYTGKVDGNTISGANWKATKA</sequence>
<protein>
    <recommendedName>
        <fullName evidence="1">Methyltransferase domain-containing protein</fullName>
    </recommendedName>
</protein>
<dbReference type="CDD" id="cd02440">
    <property type="entry name" value="AdoMet_MTases"/>
    <property type="match status" value="1"/>
</dbReference>